<feature type="binding site" evidence="6">
    <location>
        <position position="7"/>
    </location>
    <ligand>
        <name>Mg(2+)</name>
        <dbReference type="ChEBI" id="CHEBI:18420"/>
    </ligand>
</feature>
<keyword evidence="6" id="KW-0460">Magnesium</keyword>
<dbReference type="GO" id="GO:0008776">
    <property type="term" value="F:acetate kinase activity"/>
    <property type="evidence" value="ECO:0007669"/>
    <property type="project" value="UniProtKB-UniRule"/>
</dbReference>
<dbReference type="InterPro" id="IPR004372">
    <property type="entry name" value="Ac/propionate_kinase"/>
</dbReference>
<feature type="site" description="Transition state stabilizer" evidence="6">
    <location>
        <position position="247"/>
    </location>
</feature>
<comment type="subunit">
    <text evidence="6">Homodimer.</text>
</comment>
<evidence type="ECO:0000256" key="5">
    <source>
        <dbReference type="ARBA" id="ARBA00022840"/>
    </source>
</evidence>
<feature type="binding site" evidence="6">
    <location>
        <position position="391"/>
    </location>
    <ligand>
        <name>Mg(2+)</name>
        <dbReference type="ChEBI" id="CHEBI:18420"/>
    </ligand>
</feature>
<gene>
    <name evidence="6 8" type="primary">ackA</name>
    <name evidence="8" type="ORF">KSF_049790</name>
</gene>
<organism evidence="8 9">
    <name type="scientific">Reticulibacter mediterranei</name>
    <dbReference type="NCBI Taxonomy" id="2778369"/>
    <lineage>
        <taxon>Bacteria</taxon>
        <taxon>Bacillati</taxon>
        <taxon>Chloroflexota</taxon>
        <taxon>Ktedonobacteria</taxon>
        <taxon>Ktedonobacterales</taxon>
        <taxon>Reticulibacteraceae</taxon>
        <taxon>Reticulibacter</taxon>
    </lineage>
</organism>
<dbReference type="GO" id="GO:0005524">
    <property type="term" value="F:ATP binding"/>
    <property type="evidence" value="ECO:0007669"/>
    <property type="project" value="UniProtKB-KW"/>
</dbReference>
<sequence>MKILVLNAGSSSQKIRLYEVQEPLPEQAPEPLWKGDADWTRTNGKAVISIENRHGQKHEEEIETRSRPEITDKMLQMLWGGPTKVIEQPDDIAMIGHRIVHGGDRYRTSTRVTAEVKDAIQQLAEFAPLHNPANLEGIEAAEQLFEGQPQIAVFDTSFHSQMPPHVITYPGPYEWFEQGIRRYGFHGISHQYCTRRSAQILGRDPSTLRLVNCHLGNGCSLAAIQHGYSIDTTMGFTPLEGLMMGTRSGSIDPSILLYLQRQKGYDTGQLERILNKESGLKGVSGVSGDLRQILHAIEKEQNERAMLALDIYVYRLRLFIGMMVAALGGIDVLTFTGGVGENSPLVRERACDGLSYLHLSLNTEKNAASPVDEDIAAADSAVRVLIVHTEEDWEIALECWRIAHQN</sequence>
<feature type="binding site" evidence="6">
    <location>
        <position position="98"/>
    </location>
    <ligand>
        <name>substrate</name>
    </ligand>
</feature>
<evidence type="ECO:0000256" key="2">
    <source>
        <dbReference type="ARBA" id="ARBA00022679"/>
    </source>
</evidence>
<keyword evidence="4 6" id="KW-0418">Kinase</keyword>
<dbReference type="Pfam" id="PF00871">
    <property type="entry name" value="Acetate_kinase"/>
    <property type="match status" value="1"/>
</dbReference>
<keyword evidence="6" id="KW-0479">Metal-binding</keyword>
<dbReference type="PROSITE" id="PS01076">
    <property type="entry name" value="ACETATE_KINASE_2"/>
    <property type="match status" value="1"/>
</dbReference>
<dbReference type="GO" id="GO:0006085">
    <property type="term" value="P:acetyl-CoA biosynthetic process"/>
    <property type="evidence" value="ECO:0007669"/>
    <property type="project" value="UniProtKB-UniRule"/>
</dbReference>
<dbReference type="EMBL" id="BNJK01000001">
    <property type="protein sequence ID" value="GHO94931.1"/>
    <property type="molecule type" value="Genomic_DNA"/>
</dbReference>
<dbReference type="PRINTS" id="PR00471">
    <property type="entry name" value="ACETATEKNASE"/>
</dbReference>
<dbReference type="CDD" id="cd24010">
    <property type="entry name" value="ASKHA_NBD_AcK_PK"/>
    <property type="match status" value="1"/>
</dbReference>
<keyword evidence="6" id="KW-0963">Cytoplasm</keyword>
<evidence type="ECO:0000256" key="6">
    <source>
        <dbReference type="HAMAP-Rule" id="MF_00020"/>
    </source>
</evidence>
<feature type="binding site" evidence="6">
    <location>
        <begin position="289"/>
        <end position="291"/>
    </location>
    <ligand>
        <name>ATP</name>
        <dbReference type="ChEBI" id="CHEBI:30616"/>
    </ligand>
</feature>
<keyword evidence="9" id="KW-1185">Reference proteome</keyword>
<dbReference type="PROSITE" id="PS01075">
    <property type="entry name" value="ACETATE_KINASE_1"/>
    <property type="match status" value="1"/>
</dbReference>
<dbReference type="GO" id="GO:0005737">
    <property type="term" value="C:cytoplasm"/>
    <property type="evidence" value="ECO:0007669"/>
    <property type="project" value="UniProtKB-SubCell"/>
</dbReference>
<dbReference type="RefSeq" id="WP_220205638.1">
    <property type="nucleotide sequence ID" value="NZ_BNJK01000001.1"/>
</dbReference>
<dbReference type="GO" id="GO:0000287">
    <property type="term" value="F:magnesium ion binding"/>
    <property type="evidence" value="ECO:0007669"/>
    <property type="project" value="UniProtKB-UniRule"/>
</dbReference>
<dbReference type="GO" id="GO:0006083">
    <property type="term" value="P:acetate metabolic process"/>
    <property type="evidence" value="ECO:0007669"/>
    <property type="project" value="TreeGrafter"/>
</dbReference>
<dbReference type="Proteomes" id="UP000597444">
    <property type="component" value="Unassembled WGS sequence"/>
</dbReference>
<evidence type="ECO:0000256" key="7">
    <source>
        <dbReference type="RuleBase" id="RU003835"/>
    </source>
</evidence>
<accession>A0A8J3II04</accession>
<feature type="active site" description="Proton donor/acceptor" evidence="6">
    <location>
        <position position="155"/>
    </location>
</feature>
<evidence type="ECO:0000313" key="9">
    <source>
        <dbReference type="Proteomes" id="UP000597444"/>
    </source>
</evidence>
<dbReference type="SUPFAM" id="SSF53067">
    <property type="entry name" value="Actin-like ATPase domain"/>
    <property type="match status" value="2"/>
</dbReference>
<dbReference type="InterPro" id="IPR043129">
    <property type="entry name" value="ATPase_NBD"/>
</dbReference>
<reference evidence="8" key="1">
    <citation type="submission" date="2020-10" db="EMBL/GenBank/DDBJ databases">
        <title>Taxonomic study of unclassified bacteria belonging to the class Ktedonobacteria.</title>
        <authorList>
            <person name="Yabe S."/>
            <person name="Wang C.M."/>
            <person name="Zheng Y."/>
            <person name="Sakai Y."/>
            <person name="Cavaletti L."/>
            <person name="Monciardini P."/>
            <person name="Donadio S."/>
        </authorList>
    </citation>
    <scope>NUCLEOTIDE SEQUENCE</scope>
    <source>
        <strain evidence="8">ID150040</strain>
    </source>
</reference>
<comment type="caution">
    <text evidence="8">The sequence shown here is derived from an EMBL/GenBank/DDBJ whole genome shotgun (WGS) entry which is preliminary data.</text>
</comment>
<feature type="binding site" evidence="6">
    <location>
        <position position="14"/>
    </location>
    <ligand>
        <name>ATP</name>
        <dbReference type="ChEBI" id="CHEBI:30616"/>
    </ligand>
</feature>
<dbReference type="EC" id="2.7.2.1" evidence="6"/>
<keyword evidence="2 6" id="KW-0808">Transferase</keyword>
<feature type="binding site" evidence="6">
    <location>
        <begin position="338"/>
        <end position="342"/>
    </location>
    <ligand>
        <name>ATP</name>
        <dbReference type="ChEBI" id="CHEBI:30616"/>
    </ligand>
</feature>
<keyword evidence="3 6" id="KW-0547">Nucleotide-binding</keyword>
<protein>
    <recommendedName>
        <fullName evidence="6">Acetate kinase</fullName>
        <ecNumber evidence="6">2.7.2.1</ecNumber>
    </recommendedName>
    <alternativeName>
        <fullName evidence="6">Acetokinase</fullName>
    </alternativeName>
</protein>
<comment type="cofactor">
    <cofactor evidence="6">
        <name>Mg(2+)</name>
        <dbReference type="ChEBI" id="CHEBI:18420"/>
    </cofactor>
    <cofactor evidence="6">
        <name>Mn(2+)</name>
        <dbReference type="ChEBI" id="CHEBI:29035"/>
    </cofactor>
    <text evidence="6">Mg(2+). Can also accept Mn(2+).</text>
</comment>
<dbReference type="UniPathway" id="UPA00340">
    <property type="reaction ID" value="UER00458"/>
</dbReference>
<feature type="site" description="Transition state stabilizer" evidence="6">
    <location>
        <position position="186"/>
    </location>
</feature>
<dbReference type="InterPro" id="IPR000890">
    <property type="entry name" value="Aliphatic_acid_kin_short-chain"/>
</dbReference>
<comment type="pathway">
    <text evidence="6">Metabolic intermediate biosynthesis; acetyl-CoA biosynthesis; acetyl-CoA from acetate: step 1/2.</text>
</comment>
<dbReference type="AlphaFoldDB" id="A0A8J3II04"/>
<keyword evidence="5 6" id="KW-0067">ATP-binding</keyword>
<comment type="subcellular location">
    <subcellularLocation>
        <location evidence="6">Cytoplasm</location>
    </subcellularLocation>
</comment>
<comment type="similarity">
    <text evidence="1 6 7">Belongs to the acetokinase family.</text>
</comment>
<dbReference type="PANTHER" id="PTHR21060">
    <property type="entry name" value="ACETATE KINASE"/>
    <property type="match status" value="1"/>
</dbReference>
<comment type="function">
    <text evidence="6">Catalyzes the formation of acetyl phosphate from acetate and ATP. Can also catalyze the reverse reaction.</text>
</comment>
<dbReference type="PANTHER" id="PTHR21060:SF15">
    <property type="entry name" value="ACETATE KINASE-RELATED"/>
    <property type="match status" value="1"/>
</dbReference>
<dbReference type="NCBIfam" id="TIGR00016">
    <property type="entry name" value="ackA"/>
    <property type="match status" value="1"/>
</dbReference>
<dbReference type="HAMAP" id="MF_00020">
    <property type="entry name" value="Acetate_kinase"/>
    <property type="match status" value="1"/>
</dbReference>
<evidence type="ECO:0000256" key="1">
    <source>
        <dbReference type="ARBA" id="ARBA00008748"/>
    </source>
</evidence>
<proteinExistence type="inferred from homology"/>
<comment type="catalytic activity">
    <reaction evidence="6">
        <text>acetate + ATP = acetyl phosphate + ADP</text>
        <dbReference type="Rhea" id="RHEA:11352"/>
        <dbReference type="ChEBI" id="CHEBI:22191"/>
        <dbReference type="ChEBI" id="CHEBI:30089"/>
        <dbReference type="ChEBI" id="CHEBI:30616"/>
        <dbReference type="ChEBI" id="CHEBI:456216"/>
        <dbReference type="EC" id="2.7.2.1"/>
    </reaction>
</comment>
<dbReference type="InterPro" id="IPR023865">
    <property type="entry name" value="Aliphatic_acid_kinase_CS"/>
</dbReference>
<feature type="binding site" evidence="6">
    <location>
        <begin position="214"/>
        <end position="218"/>
    </location>
    <ligand>
        <name>ATP</name>
        <dbReference type="ChEBI" id="CHEBI:30616"/>
    </ligand>
</feature>
<name>A0A8J3II04_9CHLR</name>
<dbReference type="Gene3D" id="3.30.420.40">
    <property type="match status" value="2"/>
</dbReference>
<dbReference type="PIRSF" id="PIRSF000722">
    <property type="entry name" value="Acetate_prop_kin"/>
    <property type="match status" value="1"/>
</dbReference>
<evidence type="ECO:0000313" key="8">
    <source>
        <dbReference type="EMBL" id="GHO94931.1"/>
    </source>
</evidence>
<evidence type="ECO:0000256" key="4">
    <source>
        <dbReference type="ARBA" id="ARBA00022777"/>
    </source>
</evidence>
<evidence type="ECO:0000256" key="3">
    <source>
        <dbReference type="ARBA" id="ARBA00022741"/>
    </source>
</evidence>